<dbReference type="Gene3D" id="1.20.1440.60">
    <property type="entry name" value="23S rRNA-intervening sequence"/>
    <property type="match status" value="1"/>
</dbReference>
<dbReference type="EMBL" id="QFFI01000022">
    <property type="protein sequence ID" value="PWG62144.1"/>
    <property type="molecule type" value="Genomic_DNA"/>
</dbReference>
<dbReference type="AlphaFoldDB" id="A0A2U2MZI7"/>
<dbReference type="InterPro" id="IPR012657">
    <property type="entry name" value="23S_rRNA-intervening_sequence"/>
</dbReference>
<name>A0A2U2MZI7_9GAMM</name>
<reference evidence="1 2" key="1">
    <citation type="submission" date="2018-05" db="EMBL/GenBank/DDBJ databases">
        <title>Spiribacter halobius sp. nov., a moderately halophilic bacterium isolated from marine solar saltern.</title>
        <authorList>
            <person name="Zheng W.-S."/>
            <person name="Lu D.-C."/>
            <person name="Du Z.-J."/>
        </authorList>
    </citation>
    <scope>NUCLEOTIDE SEQUENCE [LARGE SCALE GENOMIC DNA]</scope>
    <source>
        <strain evidence="1 2">E85</strain>
    </source>
</reference>
<dbReference type="OrthoDB" id="160990at2"/>
<dbReference type="PANTHER" id="PTHR38471">
    <property type="entry name" value="FOUR HELIX BUNDLE PROTEIN"/>
    <property type="match status" value="1"/>
</dbReference>
<dbReference type="InterPro" id="IPR036583">
    <property type="entry name" value="23S_rRNA_IVS_sf"/>
</dbReference>
<evidence type="ECO:0000313" key="2">
    <source>
        <dbReference type="Proteomes" id="UP000245474"/>
    </source>
</evidence>
<dbReference type="RefSeq" id="WP_109679347.1">
    <property type="nucleotide sequence ID" value="NZ_CP086615.1"/>
</dbReference>
<evidence type="ECO:0000313" key="1">
    <source>
        <dbReference type="EMBL" id="PWG62144.1"/>
    </source>
</evidence>
<sequence>MAGIRGFEELVAWQKGHRLAVDVYRTTKPCLRQDFDLCRQARRSAVSVVSNVAEGFERFSPAEFGYFLGVARGSAGELRAQLRLMQDLGYLPGPSVEPLILRSTEVSRIIAGLAASLRR</sequence>
<dbReference type="NCBIfam" id="TIGR02436">
    <property type="entry name" value="four helix bundle protein"/>
    <property type="match status" value="1"/>
</dbReference>
<dbReference type="Proteomes" id="UP000245474">
    <property type="component" value="Unassembled WGS sequence"/>
</dbReference>
<dbReference type="Pfam" id="PF05635">
    <property type="entry name" value="23S_rRNA_IVP"/>
    <property type="match status" value="1"/>
</dbReference>
<organism evidence="1 2">
    <name type="scientific">Sediminicurvatus halobius</name>
    <dbReference type="NCBI Taxonomy" id="2182432"/>
    <lineage>
        <taxon>Bacteria</taxon>
        <taxon>Pseudomonadati</taxon>
        <taxon>Pseudomonadota</taxon>
        <taxon>Gammaproteobacteria</taxon>
        <taxon>Chromatiales</taxon>
        <taxon>Ectothiorhodospiraceae</taxon>
        <taxon>Sediminicurvatus</taxon>
    </lineage>
</organism>
<comment type="caution">
    <text evidence="1">The sequence shown here is derived from an EMBL/GenBank/DDBJ whole genome shotgun (WGS) entry which is preliminary data.</text>
</comment>
<dbReference type="CDD" id="cd16377">
    <property type="entry name" value="23S_rRNA_IVP_like"/>
    <property type="match status" value="1"/>
</dbReference>
<gene>
    <name evidence="1" type="ORF">DEM34_13500</name>
</gene>
<dbReference type="SUPFAM" id="SSF158446">
    <property type="entry name" value="IVS-encoded protein-like"/>
    <property type="match status" value="1"/>
</dbReference>
<proteinExistence type="predicted"/>
<accession>A0A2U2MZI7</accession>
<keyword evidence="2" id="KW-1185">Reference proteome</keyword>
<dbReference type="PANTHER" id="PTHR38471:SF2">
    <property type="entry name" value="FOUR HELIX BUNDLE PROTEIN"/>
    <property type="match status" value="1"/>
</dbReference>
<protein>
    <submittedName>
        <fullName evidence="1">Four helix bundle protein</fullName>
    </submittedName>
</protein>